<evidence type="ECO:0000313" key="2">
    <source>
        <dbReference type="WBParaSite" id="PS1159_v2.g6778.t1"/>
    </source>
</evidence>
<accession>A0AC35GMV6</accession>
<evidence type="ECO:0000313" key="1">
    <source>
        <dbReference type="Proteomes" id="UP000887580"/>
    </source>
</evidence>
<name>A0AC35GMV6_9BILA</name>
<organism evidence="1 2">
    <name type="scientific">Panagrolaimus sp. PS1159</name>
    <dbReference type="NCBI Taxonomy" id="55785"/>
    <lineage>
        <taxon>Eukaryota</taxon>
        <taxon>Metazoa</taxon>
        <taxon>Ecdysozoa</taxon>
        <taxon>Nematoda</taxon>
        <taxon>Chromadorea</taxon>
        <taxon>Rhabditida</taxon>
        <taxon>Tylenchina</taxon>
        <taxon>Panagrolaimomorpha</taxon>
        <taxon>Panagrolaimoidea</taxon>
        <taxon>Panagrolaimidae</taxon>
        <taxon>Panagrolaimus</taxon>
    </lineage>
</organism>
<sequence length="408" mass="48267">MMLLYPKIEAAFGDIDEWFQLMLKINDDKYLKHNVEYRIGQNLHDVKVWKIYINYLKQNAQYKDLLGIYSKYCRFFLDDDEMKKEYEEAMLEHGPVHLPWKNLFEFEKSCGMEEVEFQYFTPEEEDDTQSSKDLLPFDKSICRLFYDTYKKLFFSCKWFFNKQPTPICYRLQTGPLEIYKDESLTLKQHSKQEFFPKKLYITGNMFCGTVDAPLINFLPKFYRCEAKFIHLPSGIHLSFDELKFLIGHVVPGIIELDIDSCILKDEKNECVALEKIMEFLPNIEKLYLYNVKITEKTPHALTSMKFNSKFSEIFADLISGEPFDAEEFLKFLIVNKIDESYPRFYGLFIFGKEFNSNIKFLRTFKKILKGCSAFDVDYGYIQVFFDGDDDDSVEESGDEMETESSDSD</sequence>
<proteinExistence type="predicted"/>
<dbReference type="WBParaSite" id="PS1159_v2.g6778.t1">
    <property type="protein sequence ID" value="PS1159_v2.g6778.t1"/>
    <property type="gene ID" value="PS1159_v2.g6778"/>
</dbReference>
<protein>
    <submittedName>
        <fullName evidence="2">DUF38 domain-containing protein</fullName>
    </submittedName>
</protein>
<dbReference type="Proteomes" id="UP000887580">
    <property type="component" value="Unplaced"/>
</dbReference>
<reference evidence="2" key="1">
    <citation type="submission" date="2022-11" db="UniProtKB">
        <authorList>
            <consortium name="WormBaseParasite"/>
        </authorList>
    </citation>
    <scope>IDENTIFICATION</scope>
</reference>